<dbReference type="EMBL" id="MN739720">
    <property type="protein sequence ID" value="QHT22740.1"/>
    <property type="molecule type" value="Genomic_DNA"/>
</dbReference>
<evidence type="ECO:0000256" key="2">
    <source>
        <dbReference type="SAM" id="MobiDB-lite"/>
    </source>
</evidence>
<dbReference type="InterPro" id="IPR030392">
    <property type="entry name" value="S74_ICA"/>
</dbReference>
<reference evidence="4" key="1">
    <citation type="journal article" date="2020" name="Nature">
        <title>Giant virus diversity and host interactions through global metagenomics.</title>
        <authorList>
            <person name="Schulz F."/>
            <person name="Roux S."/>
            <person name="Paez-Espino D."/>
            <person name="Jungbluth S."/>
            <person name="Walsh D.A."/>
            <person name="Denef V.J."/>
            <person name="McMahon K.D."/>
            <person name="Konstantinidis K.T."/>
            <person name="Eloe-Fadrosh E.A."/>
            <person name="Kyrpides N.C."/>
            <person name="Woyke T."/>
        </authorList>
    </citation>
    <scope>NUCLEOTIDE SEQUENCE</scope>
    <source>
        <strain evidence="4">GVMAG-M-3300023179-114</strain>
    </source>
</reference>
<evidence type="ECO:0000313" key="4">
    <source>
        <dbReference type="EMBL" id="QHT22740.1"/>
    </source>
</evidence>
<dbReference type="PROSITE" id="PS51688">
    <property type="entry name" value="ICA"/>
    <property type="match status" value="1"/>
</dbReference>
<feature type="region of interest" description="Disordered" evidence="2">
    <location>
        <begin position="1"/>
        <end position="32"/>
    </location>
</feature>
<sequence>MATGSTQINGSIGPTGATGPTGPTGATGPAGPTGGITGDVYWSYNGTELRNSVIAENIIIATGTTGTSGYTGTGTIALNPYGGSEVTIGVLPPVINASVSPLYYNPFSGTTAQTGYAYYTYLPGSTGYFTCGKSINAYVFLIGSGGAGGPGLTGEPGGGGGAGGYLLDSYQLQADTYNIEVGSQQSMSSQTNATSSVRSGTTGNYCFYATGGEFGTNGSSSQTFATGESYYTLGGITSIVNGSTDSYGAPGVGATIYTDINGNYQYLYNTGGTPYYNTGGNTASFTFLGDNVSSIYYFGGGGGGGGANVYKGSNYVLSPGGNGGGGAGGAGGPVNGFQDNVGGTGQNGSNGDVGANGGAGGNGNGNGAIGLPPTGYGAGGGGGGLSNTGTLGGYGGGGFVMIYVDISQILPQTPLTVYGPITATNKITAPSFTTNSDYRIKDNIQPIDLSYQNIDSLNPVFYYNTQILKEDFGFLAHEVQELFPFLVTGEKDDPNKMQSLNYNSFIALSIKELQELKNRVKLLESQLEESETND</sequence>
<evidence type="ECO:0000259" key="3">
    <source>
        <dbReference type="PROSITE" id="PS51688"/>
    </source>
</evidence>
<evidence type="ECO:0000256" key="1">
    <source>
        <dbReference type="SAM" id="Coils"/>
    </source>
</evidence>
<feature type="coiled-coil region" evidence="1">
    <location>
        <begin position="506"/>
        <end position="533"/>
    </location>
</feature>
<protein>
    <recommendedName>
        <fullName evidence="3">Peptidase S74 domain-containing protein</fullName>
    </recommendedName>
</protein>
<feature type="domain" description="Peptidase S74" evidence="3">
    <location>
        <begin position="436"/>
        <end position="527"/>
    </location>
</feature>
<proteinExistence type="predicted"/>
<feature type="compositionally biased region" description="Polar residues" evidence="2">
    <location>
        <begin position="1"/>
        <end position="10"/>
    </location>
</feature>
<organism evidence="4">
    <name type="scientific">viral metagenome</name>
    <dbReference type="NCBI Taxonomy" id="1070528"/>
    <lineage>
        <taxon>unclassified sequences</taxon>
        <taxon>metagenomes</taxon>
        <taxon>organismal metagenomes</taxon>
    </lineage>
</organism>
<feature type="region of interest" description="Disordered" evidence="2">
    <location>
        <begin position="329"/>
        <end position="358"/>
    </location>
</feature>
<accession>A0A6C0E2B3</accession>
<dbReference type="AlphaFoldDB" id="A0A6C0E2B3"/>
<dbReference type="Pfam" id="PF13884">
    <property type="entry name" value="Peptidase_S74"/>
    <property type="match status" value="1"/>
</dbReference>
<name>A0A6C0E2B3_9ZZZZ</name>
<keyword evidence="1" id="KW-0175">Coiled coil</keyword>
<feature type="compositionally biased region" description="Low complexity" evidence="2">
    <location>
        <begin position="12"/>
        <end position="30"/>
    </location>
</feature>